<feature type="non-terminal residue" evidence="1">
    <location>
        <position position="1"/>
    </location>
</feature>
<dbReference type="Pfam" id="PF13174">
    <property type="entry name" value="TPR_6"/>
    <property type="match status" value="1"/>
</dbReference>
<dbReference type="InterPro" id="IPR011990">
    <property type="entry name" value="TPR-like_helical_dom_sf"/>
</dbReference>
<proteinExistence type="predicted"/>
<dbReference type="AlphaFoldDB" id="X0T907"/>
<sequence>VAADPYLLYARAAGRWASLPEAHGDAKAQAKQAISDCKAALRIAQDTTARPLAASSALLLAQILAEPPLQDSQAAMKVLRETSDVLKGDKAVAEQAEWLHVRMLAASGLVDAAMSKLANLKGSDAAGSSRVLLQLADDLSKRHVGGDVERRRTVVRLCNRALAGVVGEGPRYVLAARRSARIMLRVGAHTDAKDILQKLLQSEKIKSDRSALLACSLMLAEAHRQGGRFNDAKAGLEKLAETFPASCALHMALGRVELDLKQPAEAVKCFRRARKACKPDSVDWCESTLLLAQGLHANGQAVAARDILRVSGALYPRFGNPELLAKLKTLSERLRARGGASP</sequence>
<comment type="caution">
    <text evidence="1">The sequence shown here is derived from an EMBL/GenBank/DDBJ whole genome shotgun (WGS) entry which is preliminary data.</text>
</comment>
<evidence type="ECO:0008006" key="2">
    <source>
        <dbReference type="Google" id="ProtNLM"/>
    </source>
</evidence>
<gene>
    <name evidence="1" type="ORF">S01H1_09607</name>
</gene>
<dbReference type="SUPFAM" id="SSF48452">
    <property type="entry name" value="TPR-like"/>
    <property type="match status" value="1"/>
</dbReference>
<dbReference type="InterPro" id="IPR019734">
    <property type="entry name" value="TPR_rpt"/>
</dbReference>
<dbReference type="EMBL" id="BARS01004910">
    <property type="protein sequence ID" value="GAF84677.1"/>
    <property type="molecule type" value="Genomic_DNA"/>
</dbReference>
<organism evidence="1">
    <name type="scientific">marine sediment metagenome</name>
    <dbReference type="NCBI Taxonomy" id="412755"/>
    <lineage>
        <taxon>unclassified sequences</taxon>
        <taxon>metagenomes</taxon>
        <taxon>ecological metagenomes</taxon>
    </lineage>
</organism>
<accession>X0T907</accession>
<name>X0T907_9ZZZZ</name>
<reference evidence="1" key="1">
    <citation type="journal article" date="2014" name="Front. Microbiol.">
        <title>High frequency of phylogenetically diverse reductive dehalogenase-homologous genes in deep subseafloor sedimentary metagenomes.</title>
        <authorList>
            <person name="Kawai M."/>
            <person name="Futagami T."/>
            <person name="Toyoda A."/>
            <person name="Takaki Y."/>
            <person name="Nishi S."/>
            <person name="Hori S."/>
            <person name="Arai W."/>
            <person name="Tsubouchi T."/>
            <person name="Morono Y."/>
            <person name="Uchiyama I."/>
            <person name="Ito T."/>
            <person name="Fujiyama A."/>
            <person name="Inagaki F."/>
            <person name="Takami H."/>
        </authorList>
    </citation>
    <scope>NUCLEOTIDE SEQUENCE</scope>
    <source>
        <strain evidence="1">Expedition CK06-06</strain>
    </source>
</reference>
<dbReference type="Gene3D" id="1.25.40.10">
    <property type="entry name" value="Tetratricopeptide repeat domain"/>
    <property type="match status" value="1"/>
</dbReference>
<evidence type="ECO:0000313" key="1">
    <source>
        <dbReference type="EMBL" id="GAF84677.1"/>
    </source>
</evidence>
<protein>
    <recommendedName>
        <fullName evidence="2">MalT-like TPR region domain-containing protein</fullName>
    </recommendedName>
</protein>